<dbReference type="InterPro" id="IPR011991">
    <property type="entry name" value="ArsR-like_HTH"/>
</dbReference>
<name>A0A0F0CPA8_9BACT</name>
<gene>
    <name evidence="2" type="ORF">OMAG_002929</name>
</gene>
<dbReference type="GO" id="GO:0016740">
    <property type="term" value="F:transferase activity"/>
    <property type="evidence" value="ECO:0007669"/>
    <property type="project" value="UniProtKB-KW"/>
</dbReference>
<keyword evidence="2" id="KW-0808">Transferase</keyword>
<dbReference type="InterPro" id="IPR036390">
    <property type="entry name" value="WH_DNA-bd_sf"/>
</dbReference>
<dbReference type="InterPro" id="IPR043519">
    <property type="entry name" value="NT_sf"/>
</dbReference>
<proteinExistence type="predicted"/>
<dbReference type="SUPFAM" id="SSF81301">
    <property type="entry name" value="Nucleotidyltransferase"/>
    <property type="match status" value="1"/>
</dbReference>
<comment type="caution">
    <text evidence="2">The sequence shown here is derived from an EMBL/GenBank/DDBJ whole genome shotgun (WGS) entry which is preliminary data.</text>
</comment>
<dbReference type="InterPro" id="IPR041633">
    <property type="entry name" value="Polbeta"/>
</dbReference>
<sequence length="208" mass="23400">MKITNPLDNVLNSDNKIKILRFMVMSKAEWNGRQISRELGGSPTTIHKALQNLRDEGILSLNNIGNTYVYSLNLSNRILLDILIPLFEKESKLLSDIIVLIKKGITASKIRESILSAGIFGSVKTGRDHAGSDIDIFVIIETYKERIVIEELFESIGVNVTKEYGNVLSAYINTEKEFKSKYAKGLPVIKNIIKSHSIIYGKKLEDFI</sequence>
<keyword evidence="3" id="KW-1185">Reference proteome</keyword>
<dbReference type="SUPFAM" id="SSF46785">
    <property type="entry name" value="Winged helix' DNA-binding domain"/>
    <property type="match status" value="1"/>
</dbReference>
<organism evidence="2 3">
    <name type="scientific">Candidatus Omnitrophus magneticus</name>
    <dbReference type="NCBI Taxonomy" id="1609969"/>
    <lineage>
        <taxon>Bacteria</taxon>
        <taxon>Pseudomonadati</taxon>
        <taxon>Candidatus Omnitrophota</taxon>
        <taxon>Candidatus Omnitrophus</taxon>
    </lineage>
</organism>
<protein>
    <submittedName>
        <fullName evidence="2">Nucleotidyltransferase</fullName>
    </submittedName>
</protein>
<dbReference type="CDD" id="cd05403">
    <property type="entry name" value="NT_KNTase_like"/>
    <property type="match status" value="1"/>
</dbReference>
<dbReference type="AlphaFoldDB" id="A0A0F0CPA8"/>
<reference evidence="2 3" key="1">
    <citation type="submission" date="2015-02" db="EMBL/GenBank/DDBJ databases">
        <title>Single-cell genomics of uncultivated deep-branching MTB reveals a conserved set of magnetosome genes.</title>
        <authorList>
            <person name="Kolinko S."/>
            <person name="Richter M."/>
            <person name="Glockner F.O."/>
            <person name="Brachmann A."/>
            <person name="Schuler D."/>
        </authorList>
    </citation>
    <scope>NUCLEOTIDE SEQUENCE [LARGE SCALE GENOMIC DNA]</scope>
    <source>
        <strain evidence="2">SKK-01</strain>
    </source>
</reference>
<evidence type="ECO:0000313" key="3">
    <source>
        <dbReference type="Proteomes" id="UP000033428"/>
    </source>
</evidence>
<dbReference type="EMBL" id="JYNY01000634">
    <property type="protein sequence ID" value="KJJ83255.1"/>
    <property type="molecule type" value="Genomic_DNA"/>
</dbReference>
<accession>A0A0F0CPA8</accession>
<dbReference type="InterPro" id="IPR036388">
    <property type="entry name" value="WH-like_DNA-bd_sf"/>
</dbReference>
<dbReference type="Gene3D" id="1.10.10.10">
    <property type="entry name" value="Winged helix-like DNA-binding domain superfamily/Winged helix DNA-binding domain"/>
    <property type="match status" value="1"/>
</dbReference>
<dbReference type="Pfam" id="PF18765">
    <property type="entry name" value="Polbeta"/>
    <property type="match status" value="1"/>
</dbReference>
<evidence type="ECO:0000259" key="1">
    <source>
        <dbReference type="Pfam" id="PF18765"/>
    </source>
</evidence>
<dbReference type="CDD" id="cd00090">
    <property type="entry name" value="HTH_ARSR"/>
    <property type="match status" value="1"/>
</dbReference>
<dbReference type="Gene3D" id="3.30.460.10">
    <property type="entry name" value="Beta Polymerase, domain 2"/>
    <property type="match status" value="1"/>
</dbReference>
<dbReference type="GO" id="GO:0006355">
    <property type="term" value="P:regulation of DNA-templated transcription"/>
    <property type="evidence" value="ECO:0007669"/>
    <property type="project" value="UniProtKB-ARBA"/>
</dbReference>
<evidence type="ECO:0000313" key="2">
    <source>
        <dbReference type="EMBL" id="KJJ83255.1"/>
    </source>
</evidence>
<dbReference type="Proteomes" id="UP000033428">
    <property type="component" value="Unassembled WGS sequence"/>
</dbReference>
<feature type="domain" description="Polymerase beta nucleotidyltransferase" evidence="1">
    <location>
        <begin position="111"/>
        <end position="201"/>
    </location>
</feature>